<feature type="transmembrane region" description="Helical" evidence="1">
    <location>
        <begin position="171"/>
        <end position="191"/>
    </location>
</feature>
<keyword evidence="1" id="KW-0472">Membrane</keyword>
<feature type="transmembrane region" description="Helical" evidence="1">
    <location>
        <begin position="203"/>
        <end position="222"/>
    </location>
</feature>
<evidence type="ECO:0000313" key="3">
    <source>
        <dbReference type="Proteomes" id="UP000196320"/>
    </source>
</evidence>
<feature type="transmembrane region" description="Helical" evidence="1">
    <location>
        <begin position="97"/>
        <end position="118"/>
    </location>
</feature>
<evidence type="ECO:0000256" key="1">
    <source>
        <dbReference type="SAM" id="Phobius"/>
    </source>
</evidence>
<name>A0A1R4IF46_9MICO</name>
<gene>
    <name evidence="2" type="ORF">FM104_01820</name>
</gene>
<evidence type="ECO:0000313" key="2">
    <source>
        <dbReference type="EMBL" id="SJN18452.1"/>
    </source>
</evidence>
<keyword evidence="3" id="KW-1185">Reference proteome</keyword>
<dbReference type="AlphaFoldDB" id="A0A1R4IF46"/>
<dbReference type="Proteomes" id="UP000196320">
    <property type="component" value="Unassembled WGS sequence"/>
</dbReference>
<keyword evidence="1" id="KW-0812">Transmembrane</keyword>
<proteinExistence type="predicted"/>
<sequence length="235" mass="24781">MMTLETHYRRLLRWYPASWRAVHGDVLIGTLMDAAEAEGRTRPSGAEARSMMLHGIGERFTVRAALLAAVGALPFSFAGILVTLVGLDTIAQFGGGWVPLALNLLVAAPLATIAALALPRHAGLLRPDRVLAVLLLAVTAWACAFLAAWSWSVGFDEADAGLLRTPFSLAFGPLFVAGWAIGGLAFALAVLELGRSLPRGIRWAPPLVSAVIAPPVIGLAAYPRTPAFSQAPGSW</sequence>
<feature type="transmembrane region" description="Helical" evidence="1">
    <location>
        <begin position="60"/>
        <end position="85"/>
    </location>
</feature>
<accession>A0A1R4IF46</accession>
<organism evidence="2 3">
    <name type="scientific">Microbacterium esteraromaticum</name>
    <dbReference type="NCBI Taxonomy" id="57043"/>
    <lineage>
        <taxon>Bacteria</taxon>
        <taxon>Bacillati</taxon>
        <taxon>Actinomycetota</taxon>
        <taxon>Actinomycetes</taxon>
        <taxon>Micrococcales</taxon>
        <taxon>Microbacteriaceae</taxon>
        <taxon>Microbacterium</taxon>
    </lineage>
</organism>
<keyword evidence="1" id="KW-1133">Transmembrane helix</keyword>
<dbReference type="EMBL" id="FUKO01000006">
    <property type="protein sequence ID" value="SJN18452.1"/>
    <property type="molecule type" value="Genomic_DNA"/>
</dbReference>
<protein>
    <submittedName>
        <fullName evidence="2">Uncharacterized protein</fullName>
    </submittedName>
</protein>
<feature type="transmembrane region" description="Helical" evidence="1">
    <location>
        <begin position="130"/>
        <end position="151"/>
    </location>
</feature>
<reference evidence="2 3" key="1">
    <citation type="submission" date="2017-02" db="EMBL/GenBank/DDBJ databases">
        <authorList>
            <person name="Peterson S.W."/>
        </authorList>
    </citation>
    <scope>NUCLEOTIDE SEQUENCE [LARGE SCALE GENOMIC DNA]</scope>
    <source>
        <strain evidence="2 3">B Mb 05.01</strain>
    </source>
</reference>